<dbReference type="Gene3D" id="2.40.50.140">
    <property type="entry name" value="Nucleic acid-binding proteins"/>
    <property type="match status" value="2"/>
</dbReference>
<evidence type="ECO:0000313" key="2">
    <source>
        <dbReference type="EMBL" id="CAA7061610.1"/>
    </source>
</evidence>
<comment type="caution">
    <text evidence="2">The sequence shown here is derived from an EMBL/GenBank/DDBJ whole genome shotgun (WGS) entry which is preliminary data.</text>
</comment>
<evidence type="ECO:0000259" key="1">
    <source>
        <dbReference type="Pfam" id="PF02721"/>
    </source>
</evidence>
<dbReference type="EMBL" id="CACVBM020001884">
    <property type="protein sequence ID" value="CAA7061610.1"/>
    <property type="molecule type" value="Genomic_DNA"/>
</dbReference>
<dbReference type="OrthoDB" id="1112229at2759"/>
<protein>
    <recommendedName>
        <fullName evidence="1">Replication protein A 70 kDa DNA-binding subunit B/D first OB fold domain-containing protein</fullName>
    </recommendedName>
</protein>
<dbReference type="AlphaFoldDB" id="A0A6D2L768"/>
<evidence type="ECO:0000313" key="3">
    <source>
        <dbReference type="Proteomes" id="UP000467841"/>
    </source>
</evidence>
<keyword evidence="3" id="KW-1185">Reference proteome</keyword>
<dbReference type="Proteomes" id="UP000467841">
    <property type="component" value="Unassembled WGS sequence"/>
</dbReference>
<accession>A0A6D2L768</accession>
<dbReference type="CDD" id="cd04480">
    <property type="entry name" value="RPA1_DBD_A_like"/>
    <property type="match status" value="1"/>
</dbReference>
<dbReference type="SUPFAM" id="SSF50249">
    <property type="entry name" value="Nucleic acid-binding proteins"/>
    <property type="match status" value="1"/>
</dbReference>
<proteinExistence type="predicted"/>
<dbReference type="Pfam" id="PF02721">
    <property type="entry name" value="DUF223"/>
    <property type="match status" value="1"/>
</dbReference>
<organism evidence="2 3">
    <name type="scientific">Microthlaspi erraticum</name>
    <dbReference type="NCBI Taxonomy" id="1685480"/>
    <lineage>
        <taxon>Eukaryota</taxon>
        <taxon>Viridiplantae</taxon>
        <taxon>Streptophyta</taxon>
        <taxon>Embryophyta</taxon>
        <taxon>Tracheophyta</taxon>
        <taxon>Spermatophyta</taxon>
        <taxon>Magnoliopsida</taxon>
        <taxon>eudicotyledons</taxon>
        <taxon>Gunneridae</taxon>
        <taxon>Pentapetalae</taxon>
        <taxon>rosids</taxon>
        <taxon>malvids</taxon>
        <taxon>Brassicales</taxon>
        <taxon>Brassicaceae</taxon>
        <taxon>Coluteocarpeae</taxon>
        <taxon>Microthlaspi</taxon>
    </lineage>
</organism>
<feature type="domain" description="Replication protein A 70 kDa DNA-binding subunit B/D first OB fold" evidence="1">
    <location>
        <begin position="6"/>
        <end position="107"/>
    </location>
</feature>
<gene>
    <name evidence="2" type="ORF">MERR_LOCUS48846</name>
</gene>
<dbReference type="InterPro" id="IPR012340">
    <property type="entry name" value="NA-bd_OB-fold"/>
</dbReference>
<dbReference type="InterPro" id="IPR003871">
    <property type="entry name" value="RFA1B/D_OB_1st"/>
</dbReference>
<name>A0A6D2L768_9BRAS</name>
<sequence length="246" mass="27982">MATISKINELTPHRNDRRIRVKVLRKWSGMIDGGVDILCFLLVDDHGGKIPAKVSPGDGLYENFDLSLHEEQWKIITGFTVELSPPGFRFAMNHHTIIFTGNTHLQSSWGVCADYMNFRNFTDIMNGDYTSNYPIDLLGYLDGVSVIEVVTDHTFTLGDDKETSRVTFTIKDLGGRTLECKAYGVLVIQLYEKLWRHGGTEIFITMSDWMVYKDRGTNEMKIKDAGGISRFEFNAICQDVYEFRAA</sequence>
<reference evidence="2" key="1">
    <citation type="submission" date="2020-01" db="EMBL/GenBank/DDBJ databases">
        <authorList>
            <person name="Mishra B."/>
        </authorList>
    </citation>
    <scope>NUCLEOTIDE SEQUENCE [LARGE SCALE GENOMIC DNA]</scope>
</reference>